<dbReference type="Gene3D" id="3.40.50.620">
    <property type="entry name" value="HUPs"/>
    <property type="match status" value="1"/>
</dbReference>
<dbReference type="InterPro" id="IPR003848">
    <property type="entry name" value="DUF218"/>
</dbReference>
<dbReference type="GO" id="GO:0005886">
    <property type="term" value="C:plasma membrane"/>
    <property type="evidence" value="ECO:0007669"/>
    <property type="project" value="TreeGrafter"/>
</dbReference>
<dbReference type="EMBL" id="SGXA01000004">
    <property type="protein sequence ID" value="RZS67038.1"/>
    <property type="molecule type" value="Genomic_DNA"/>
</dbReference>
<feature type="domain" description="DUF218" evidence="1">
    <location>
        <begin position="27"/>
        <end position="144"/>
    </location>
</feature>
<organism evidence="2 3">
    <name type="scientific">Pseudobacter ginsenosidimutans</name>
    <dbReference type="NCBI Taxonomy" id="661488"/>
    <lineage>
        <taxon>Bacteria</taxon>
        <taxon>Pseudomonadati</taxon>
        <taxon>Bacteroidota</taxon>
        <taxon>Chitinophagia</taxon>
        <taxon>Chitinophagales</taxon>
        <taxon>Chitinophagaceae</taxon>
        <taxon>Pseudobacter</taxon>
    </lineage>
</organism>
<sequence length="215" mass="24476">MITPEIISLARKLWDYHRMGQPLSKADCILALGTQDTRVAERAAELFHQGYAPLIVFSGGLGKITASIWTQSEAERFAEIAISKGVPADAILIENKSTNTGENILFTQKLLLEKQIEANSFIVVQKPYMERRSFATFKKHWPEKVLYVTSPDLTFEQYIVPELPMELLINSMVGDLQRIKLYPEKGFQIHQDIPEDVWAAFEELAAMGFDRFLIK</sequence>
<dbReference type="Pfam" id="PF02698">
    <property type="entry name" value="DUF218"/>
    <property type="match status" value="1"/>
</dbReference>
<dbReference type="AlphaFoldDB" id="A0A4Q7MIE2"/>
<evidence type="ECO:0000313" key="3">
    <source>
        <dbReference type="Proteomes" id="UP000293874"/>
    </source>
</evidence>
<dbReference type="PANTHER" id="PTHR30336">
    <property type="entry name" value="INNER MEMBRANE PROTEIN, PROBABLE PERMEASE"/>
    <property type="match status" value="1"/>
</dbReference>
<reference evidence="2 3" key="1">
    <citation type="submission" date="2019-02" db="EMBL/GenBank/DDBJ databases">
        <title>Genomic Encyclopedia of Type Strains, Phase IV (KMG-IV): sequencing the most valuable type-strain genomes for metagenomic binning, comparative biology and taxonomic classification.</title>
        <authorList>
            <person name="Goeker M."/>
        </authorList>
    </citation>
    <scope>NUCLEOTIDE SEQUENCE [LARGE SCALE GENOMIC DNA]</scope>
    <source>
        <strain evidence="2 3">DSM 18116</strain>
    </source>
</reference>
<dbReference type="PANTHER" id="PTHR30336:SF20">
    <property type="entry name" value="DUF218 DOMAIN-CONTAINING PROTEIN"/>
    <property type="match status" value="1"/>
</dbReference>
<proteinExistence type="predicted"/>
<evidence type="ECO:0000259" key="1">
    <source>
        <dbReference type="Pfam" id="PF02698"/>
    </source>
</evidence>
<dbReference type="OrthoDB" id="9782395at2"/>
<evidence type="ECO:0000313" key="2">
    <source>
        <dbReference type="EMBL" id="RZS67038.1"/>
    </source>
</evidence>
<gene>
    <name evidence="2" type="ORF">EV199_5422</name>
</gene>
<dbReference type="InterPro" id="IPR014729">
    <property type="entry name" value="Rossmann-like_a/b/a_fold"/>
</dbReference>
<dbReference type="InterPro" id="IPR051599">
    <property type="entry name" value="Cell_Envelope_Assoc"/>
</dbReference>
<comment type="caution">
    <text evidence="2">The sequence shown here is derived from an EMBL/GenBank/DDBJ whole genome shotgun (WGS) entry which is preliminary data.</text>
</comment>
<keyword evidence="3" id="KW-1185">Reference proteome</keyword>
<dbReference type="RefSeq" id="WP_130543921.1">
    <property type="nucleotide sequence ID" value="NZ_CP042431.1"/>
</dbReference>
<name>A0A4Q7MIE2_9BACT</name>
<dbReference type="CDD" id="cd06259">
    <property type="entry name" value="YdcF-like"/>
    <property type="match status" value="1"/>
</dbReference>
<protein>
    <submittedName>
        <fullName evidence="2">Uncharacterized SAM-binding protein YcdF (DUF218 family)</fullName>
    </submittedName>
</protein>
<accession>A0A4Q7MIE2</accession>
<dbReference type="Proteomes" id="UP000293874">
    <property type="component" value="Unassembled WGS sequence"/>
</dbReference>